<feature type="transmembrane region" description="Helical" evidence="1">
    <location>
        <begin position="36"/>
        <end position="55"/>
    </location>
</feature>
<dbReference type="InterPro" id="IPR049713">
    <property type="entry name" value="Pr6Pr-like"/>
</dbReference>
<gene>
    <name evidence="2" type="ORF">BMAGN_1067</name>
</gene>
<evidence type="ECO:0000256" key="1">
    <source>
        <dbReference type="SAM" id="Phobius"/>
    </source>
</evidence>
<dbReference type="STRING" id="1692.BMAGN_1067"/>
<proteinExistence type="predicted"/>
<dbReference type="EMBL" id="JGZB01000002">
    <property type="protein sequence ID" value="KFI69298.1"/>
    <property type="molecule type" value="Genomic_DNA"/>
</dbReference>
<name>A0A087BE48_9BIFI</name>
<evidence type="ECO:0008006" key="4">
    <source>
        <dbReference type="Google" id="ProtNLM"/>
    </source>
</evidence>
<dbReference type="RefSeq" id="WP_022859673.1">
    <property type="nucleotide sequence ID" value="NZ_JGZB01000002.1"/>
</dbReference>
<accession>A0A087BE48</accession>
<feature type="transmembrane region" description="Helical" evidence="1">
    <location>
        <begin position="75"/>
        <end position="95"/>
    </location>
</feature>
<evidence type="ECO:0000313" key="3">
    <source>
        <dbReference type="Proteomes" id="UP000029052"/>
    </source>
</evidence>
<dbReference type="AlphaFoldDB" id="A0A087BE48"/>
<reference evidence="2 3" key="1">
    <citation type="submission" date="2014-03" db="EMBL/GenBank/DDBJ databases">
        <title>Genomics of Bifidobacteria.</title>
        <authorList>
            <person name="Ventura M."/>
            <person name="Milani C."/>
            <person name="Lugli G.A."/>
        </authorList>
    </citation>
    <scope>NUCLEOTIDE SEQUENCE [LARGE SCALE GENOMIC DNA]</scope>
    <source>
        <strain evidence="2 3">LMG 11591</strain>
    </source>
</reference>
<dbReference type="eggNOG" id="COG2141">
    <property type="taxonomic scope" value="Bacteria"/>
</dbReference>
<feature type="transmembrane region" description="Helical" evidence="1">
    <location>
        <begin position="107"/>
        <end position="129"/>
    </location>
</feature>
<keyword evidence="3" id="KW-1185">Reference proteome</keyword>
<comment type="caution">
    <text evidence="2">The sequence shown here is derived from an EMBL/GenBank/DDBJ whole genome shotgun (WGS) entry which is preliminary data.</text>
</comment>
<feature type="transmembrane region" description="Helical" evidence="1">
    <location>
        <begin position="9"/>
        <end position="30"/>
    </location>
</feature>
<keyword evidence="1" id="KW-0812">Transmembrane</keyword>
<sequence length="218" mass="24651">MSTNRTAQLIVQSFYVALGIVGIFGSFGLYEADFDGTFYTYFTNLSNYLCFGIMLAELIQTARRKGDGFVKLSPLLKFISTIAILLTFCVFNFILAGAPDRDPLDNYQITCILFHMVLPLLFTADWIAFYRHGAANWTYPLISTIFPLLFVAFVYIRAAVFPTAENLYPYFFLDPGQQGVSGVIRWILILLVAFIVFGYLLMALDRALGSRSTKIERD</sequence>
<organism evidence="2 3">
    <name type="scientific">Bifidobacterium magnum</name>
    <dbReference type="NCBI Taxonomy" id="1692"/>
    <lineage>
        <taxon>Bacteria</taxon>
        <taxon>Bacillati</taxon>
        <taxon>Actinomycetota</taxon>
        <taxon>Actinomycetes</taxon>
        <taxon>Bifidobacteriales</taxon>
        <taxon>Bifidobacteriaceae</taxon>
        <taxon>Bifidobacterium</taxon>
    </lineage>
</organism>
<dbReference type="Proteomes" id="UP000029052">
    <property type="component" value="Unassembled WGS sequence"/>
</dbReference>
<feature type="transmembrane region" description="Helical" evidence="1">
    <location>
        <begin position="141"/>
        <end position="163"/>
    </location>
</feature>
<dbReference type="NCBIfam" id="NF038065">
    <property type="entry name" value="Pr6Pr"/>
    <property type="match status" value="1"/>
</dbReference>
<evidence type="ECO:0000313" key="2">
    <source>
        <dbReference type="EMBL" id="KFI69298.1"/>
    </source>
</evidence>
<protein>
    <recommendedName>
        <fullName evidence="4">Pr6Pr family membrane protein</fullName>
    </recommendedName>
</protein>
<feature type="transmembrane region" description="Helical" evidence="1">
    <location>
        <begin position="183"/>
        <end position="204"/>
    </location>
</feature>
<keyword evidence="1" id="KW-0472">Membrane</keyword>
<keyword evidence="1" id="KW-1133">Transmembrane helix</keyword>